<dbReference type="Pfam" id="PF00561">
    <property type="entry name" value="Abhydrolase_1"/>
    <property type="match status" value="1"/>
</dbReference>
<accession>A0A1I5YZG1</accession>
<dbReference type="GO" id="GO:0016787">
    <property type="term" value="F:hydrolase activity"/>
    <property type="evidence" value="ECO:0007669"/>
    <property type="project" value="UniProtKB-KW"/>
</dbReference>
<dbReference type="InterPro" id="IPR000639">
    <property type="entry name" value="Epox_hydrolase-like"/>
</dbReference>
<dbReference type="OrthoDB" id="5853561at2"/>
<keyword evidence="2" id="KW-0378">Hydrolase</keyword>
<dbReference type="PANTHER" id="PTHR43689:SF8">
    <property type="entry name" value="ALPHA_BETA-HYDROLASES SUPERFAMILY PROTEIN"/>
    <property type="match status" value="1"/>
</dbReference>
<name>A0A1I5YZG1_9GAMM</name>
<feature type="domain" description="AB hydrolase-1" evidence="1">
    <location>
        <begin position="43"/>
        <end position="273"/>
    </location>
</feature>
<dbReference type="SUPFAM" id="SSF53474">
    <property type="entry name" value="alpha/beta-Hydrolases"/>
    <property type="match status" value="1"/>
</dbReference>
<dbReference type="PRINTS" id="PR00111">
    <property type="entry name" value="ABHYDROLASE"/>
</dbReference>
<sequence length="290" mass="31408">MGALPQGRFVTLNDGLQLHYLEAGFPEAGCPEAGYPEVGSGEPVVFIHGSGPGASGHSNFKQNYPVFAAAGYRVIVPDLPGYGASDKPETVYDLDFFVNALSGLLDALDIPRCVLVGNSLGGAIALKLALDQPQRVSRLILMAPGGLMEKEQYYQQMEGIQKMGAAFANGELNDAAGMRRLLGLQLYDASGISDETVEERVAVVLQQPRCVLSTMQVPNLAPRLSELQCPILGFWGVNDKFCPASGAQTLMDACRNIRFVLLSECGHWVMVEHRELFNRTCLDFLAEGRQ</sequence>
<dbReference type="RefSeq" id="WP_092435300.1">
    <property type="nucleotide sequence ID" value="NZ_FOXM01000025.1"/>
</dbReference>
<dbReference type="EMBL" id="FOXM01000025">
    <property type="protein sequence ID" value="SFQ49237.1"/>
    <property type="molecule type" value="Genomic_DNA"/>
</dbReference>
<gene>
    <name evidence="2" type="ORF">SAMN05216229_12525</name>
</gene>
<keyword evidence="3" id="KW-1185">Reference proteome</keyword>
<dbReference type="PRINTS" id="PR00412">
    <property type="entry name" value="EPOXHYDRLASE"/>
</dbReference>
<dbReference type="PANTHER" id="PTHR43689">
    <property type="entry name" value="HYDROLASE"/>
    <property type="match status" value="1"/>
</dbReference>
<dbReference type="AlphaFoldDB" id="A0A1I5YZG1"/>
<protein>
    <submittedName>
        <fullName evidence="2">4,5:9,10-diseco-3-hydroxy-5,9,17-trioxoandrosta-1(10),2-diene-4-oate hydrolase</fullName>
    </submittedName>
</protein>
<evidence type="ECO:0000259" key="1">
    <source>
        <dbReference type="Pfam" id="PF00561"/>
    </source>
</evidence>
<reference evidence="3" key="1">
    <citation type="submission" date="2016-10" db="EMBL/GenBank/DDBJ databases">
        <authorList>
            <person name="Varghese N."/>
            <person name="Submissions S."/>
        </authorList>
    </citation>
    <scope>NUCLEOTIDE SEQUENCE [LARGE SCALE GENOMIC DNA]</scope>
    <source>
        <strain evidence="3">JCM 18195</strain>
    </source>
</reference>
<evidence type="ECO:0000313" key="3">
    <source>
        <dbReference type="Proteomes" id="UP000243084"/>
    </source>
</evidence>
<proteinExistence type="predicted"/>
<dbReference type="Gene3D" id="3.40.50.1820">
    <property type="entry name" value="alpha/beta hydrolase"/>
    <property type="match status" value="1"/>
</dbReference>
<evidence type="ECO:0000313" key="2">
    <source>
        <dbReference type="EMBL" id="SFQ49237.1"/>
    </source>
</evidence>
<organism evidence="2 3">
    <name type="scientific">Geopseudomonas sagittaria</name>
    <dbReference type="NCBI Taxonomy" id="1135990"/>
    <lineage>
        <taxon>Bacteria</taxon>
        <taxon>Pseudomonadati</taxon>
        <taxon>Pseudomonadota</taxon>
        <taxon>Gammaproteobacteria</taxon>
        <taxon>Pseudomonadales</taxon>
        <taxon>Pseudomonadaceae</taxon>
        <taxon>Geopseudomonas</taxon>
    </lineage>
</organism>
<dbReference type="InterPro" id="IPR000073">
    <property type="entry name" value="AB_hydrolase_1"/>
</dbReference>
<dbReference type="InterPro" id="IPR029058">
    <property type="entry name" value="AB_hydrolase_fold"/>
</dbReference>
<dbReference type="Proteomes" id="UP000243084">
    <property type="component" value="Unassembled WGS sequence"/>
</dbReference>